<evidence type="ECO:0000256" key="7">
    <source>
        <dbReference type="ARBA" id="ARBA00022676"/>
    </source>
</evidence>
<keyword evidence="8 20" id="KW-0808">Transferase</keyword>
<protein>
    <recommendedName>
        <fullName evidence="6">UDP-N-acetylglucosamine--dolichyl-phosphate N-acetylglucosaminephosphotransferase</fullName>
        <ecNumber evidence="5">2.7.8.15</ecNumber>
    </recommendedName>
    <alternativeName>
        <fullName evidence="15">GlcNAc-1-P transferase</fullName>
    </alternativeName>
    <alternativeName>
        <fullName evidence="16">N-acetylglucosamine-1-phosphate transferase</fullName>
    </alternativeName>
</protein>
<keyword evidence="10" id="KW-0479">Metal-binding</keyword>
<feature type="transmembrane region" description="Helical" evidence="19">
    <location>
        <begin position="397"/>
        <end position="417"/>
    </location>
</feature>
<dbReference type="EC" id="2.7.8.15" evidence="5"/>
<dbReference type="GO" id="GO:0046872">
    <property type="term" value="F:metal ion binding"/>
    <property type="evidence" value="ECO:0007669"/>
    <property type="project" value="UniProtKB-KW"/>
</dbReference>
<dbReference type="GO" id="GO:0016757">
    <property type="term" value="F:glycosyltransferase activity"/>
    <property type="evidence" value="ECO:0007669"/>
    <property type="project" value="UniProtKB-KW"/>
</dbReference>
<evidence type="ECO:0000256" key="9">
    <source>
        <dbReference type="ARBA" id="ARBA00022692"/>
    </source>
</evidence>
<evidence type="ECO:0000256" key="11">
    <source>
        <dbReference type="ARBA" id="ARBA00022824"/>
    </source>
</evidence>
<proteinExistence type="inferred from homology"/>
<comment type="subcellular location">
    <subcellularLocation>
        <location evidence="2">Endoplasmic reticulum membrane</location>
        <topology evidence="2">Multi-pass membrane protein</topology>
    </subcellularLocation>
</comment>
<comment type="cofactor">
    <cofactor evidence="1">
        <name>Mg(2+)</name>
        <dbReference type="ChEBI" id="CHEBI:18420"/>
    </cofactor>
</comment>
<keyword evidence="14 19" id="KW-0472">Membrane</keyword>
<dbReference type="GO" id="GO:0003975">
    <property type="term" value="F:UDP-N-acetylglucosamine-dolichyl-phosphate N-acetylglucosaminephosphotransferase activity"/>
    <property type="evidence" value="ECO:0007669"/>
    <property type="project" value="UniProtKB-EC"/>
</dbReference>
<name>A0A1J4MXF1_9CRYT</name>
<keyword evidence="12" id="KW-0460">Magnesium</keyword>
<dbReference type="VEuPathDB" id="CryptoDB:cand_035320"/>
<evidence type="ECO:0000256" key="17">
    <source>
        <dbReference type="ARBA" id="ARBA00044717"/>
    </source>
</evidence>
<evidence type="ECO:0000256" key="6">
    <source>
        <dbReference type="ARBA" id="ARBA00017659"/>
    </source>
</evidence>
<feature type="transmembrane region" description="Helical" evidence="19">
    <location>
        <begin position="21"/>
        <end position="39"/>
    </location>
</feature>
<evidence type="ECO:0000256" key="13">
    <source>
        <dbReference type="ARBA" id="ARBA00022989"/>
    </source>
</evidence>
<evidence type="ECO:0000256" key="19">
    <source>
        <dbReference type="SAM" id="Phobius"/>
    </source>
</evidence>
<comment type="similarity">
    <text evidence="4">Belongs to the glycosyltransferase 4 family.</text>
</comment>
<dbReference type="PANTHER" id="PTHR10571:SF0">
    <property type="entry name" value="UDP-N-ACETYLGLUCOSAMINE--DOLICHYL-PHOSPHATE N-ACETYLGLUCOSAMINEPHOSPHOTRANSFERASE"/>
    <property type="match status" value="1"/>
</dbReference>
<feature type="transmembrane region" description="Helical" evidence="19">
    <location>
        <begin position="218"/>
        <end position="238"/>
    </location>
</feature>
<evidence type="ECO:0000256" key="5">
    <source>
        <dbReference type="ARBA" id="ARBA00013225"/>
    </source>
</evidence>
<evidence type="ECO:0000256" key="16">
    <source>
        <dbReference type="ARBA" id="ARBA00033238"/>
    </source>
</evidence>
<dbReference type="InterPro" id="IPR033895">
    <property type="entry name" value="GPT"/>
</dbReference>
<comment type="caution">
    <text evidence="20">The sequence shown here is derived from an EMBL/GenBank/DDBJ whole genome shotgun (WGS) entry which is preliminary data.</text>
</comment>
<evidence type="ECO:0000256" key="8">
    <source>
        <dbReference type="ARBA" id="ARBA00022679"/>
    </source>
</evidence>
<organism evidence="20 21">
    <name type="scientific">Cryptosporidium andersoni</name>
    <dbReference type="NCBI Taxonomy" id="117008"/>
    <lineage>
        <taxon>Eukaryota</taxon>
        <taxon>Sar</taxon>
        <taxon>Alveolata</taxon>
        <taxon>Apicomplexa</taxon>
        <taxon>Conoidasida</taxon>
        <taxon>Coccidia</taxon>
        <taxon>Eucoccidiorida</taxon>
        <taxon>Eimeriorina</taxon>
        <taxon>Cryptosporidiidae</taxon>
        <taxon>Cryptosporidium</taxon>
    </lineage>
</organism>
<keyword evidence="21" id="KW-1185">Reference proteome</keyword>
<dbReference type="GeneID" id="92367716"/>
<evidence type="ECO:0000256" key="1">
    <source>
        <dbReference type="ARBA" id="ARBA00001946"/>
    </source>
</evidence>
<dbReference type="Proteomes" id="UP000186804">
    <property type="component" value="Unassembled WGS sequence"/>
</dbReference>
<evidence type="ECO:0000256" key="3">
    <source>
        <dbReference type="ARBA" id="ARBA00004922"/>
    </source>
</evidence>
<reference evidence="20 21" key="1">
    <citation type="submission" date="2016-10" db="EMBL/GenBank/DDBJ databases">
        <title>Reductive evolution of mitochondrial metabolism and differential evolution of invasion-related proteins in Cryptosporidium.</title>
        <authorList>
            <person name="Liu S."/>
            <person name="Roellig D.M."/>
            <person name="Guo Y."/>
            <person name="Li N."/>
            <person name="Frace M.A."/>
            <person name="Tang K."/>
            <person name="Zhang L."/>
            <person name="Feng Y."/>
            <person name="Xiao L."/>
        </authorList>
    </citation>
    <scope>NUCLEOTIDE SEQUENCE [LARGE SCALE GENOMIC DNA]</scope>
    <source>
        <strain evidence="20">30847</strain>
    </source>
</reference>
<evidence type="ECO:0000256" key="18">
    <source>
        <dbReference type="ARBA" id="ARBA00045078"/>
    </source>
</evidence>
<dbReference type="EMBL" id="LRBS01000005">
    <property type="protein sequence ID" value="OII78203.1"/>
    <property type="molecule type" value="Genomic_DNA"/>
</dbReference>
<evidence type="ECO:0000256" key="10">
    <source>
        <dbReference type="ARBA" id="ARBA00022723"/>
    </source>
</evidence>
<evidence type="ECO:0000313" key="20">
    <source>
        <dbReference type="EMBL" id="OII78203.1"/>
    </source>
</evidence>
<sequence>MKESERNVEFQSREFRRHGKFQLDLILISILIAVIALLYRTCYFFHITICSILSIIVYITCCNLIPSFSTKLLDNGLYGYDINKIEIQNNKQLKQNNFNKEVSENLEKSEYLLDNRTKVPEALGIVPACIFMIAVICNQLLFNNDPSKLLEYNSGLLSICMMTFLGFADDVLNLRWRYKMVLPVFASLPTLVSYSGGTQIIFPSFFWSDTRFLIDLGYFYYIYMLALTVFCTNSINIYAGINGLEVGQSLIISIAIIVHNIVEICLVAEFEIYSGKSTQHFLSILFMLPFISCSLGLFYYNKYPSLVFVGDTYTYFAGVCLAVVSILGHFSKTLLLFFIPQIVNFLISIPQLFGLIHCPRHRVPKINPKTGKLESSKNLTLLNLMLEVFGPMTEKTLANLLFLLQIMSCIIGFLIRYSNFLKNTFE</sequence>
<dbReference type="UniPathway" id="UPA00378"/>
<keyword evidence="7" id="KW-0328">Glycosyltransferase</keyword>
<dbReference type="InterPro" id="IPR000715">
    <property type="entry name" value="Glycosyl_transferase_4"/>
</dbReference>
<evidence type="ECO:0000256" key="14">
    <source>
        <dbReference type="ARBA" id="ARBA00023136"/>
    </source>
</evidence>
<comment type="pathway">
    <text evidence="3">Protein modification; protein glycosylation.</text>
</comment>
<dbReference type="Pfam" id="PF00953">
    <property type="entry name" value="Glycos_transf_4"/>
    <property type="match status" value="1"/>
</dbReference>
<evidence type="ECO:0000256" key="4">
    <source>
        <dbReference type="ARBA" id="ARBA00009317"/>
    </source>
</evidence>
<evidence type="ECO:0000256" key="15">
    <source>
        <dbReference type="ARBA" id="ARBA00029567"/>
    </source>
</evidence>
<evidence type="ECO:0000256" key="12">
    <source>
        <dbReference type="ARBA" id="ARBA00022842"/>
    </source>
</evidence>
<dbReference type="OrthoDB" id="10262326at2759"/>
<feature type="transmembrane region" description="Helical" evidence="19">
    <location>
        <begin position="336"/>
        <end position="356"/>
    </location>
</feature>
<evidence type="ECO:0000256" key="2">
    <source>
        <dbReference type="ARBA" id="ARBA00004477"/>
    </source>
</evidence>
<dbReference type="GO" id="GO:0006488">
    <property type="term" value="P:dolichol-linked oligosaccharide biosynthetic process"/>
    <property type="evidence" value="ECO:0007669"/>
    <property type="project" value="InterPro"/>
</dbReference>
<feature type="transmembrane region" description="Helical" evidence="19">
    <location>
        <begin position="250"/>
        <end position="269"/>
    </location>
</feature>
<feature type="transmembrane region" description="Helical" evidence="19">
    <location>
        <begin position="281"/>
        <end position="300"/>
    </location>
</feature>
<keyword evidence="9 19" id="KW-0812">Transmembrane</keyword>
<feature type="transmembrane region" description="Helical" evidence="19">
    <location>
        <begin position="45"/>
        <end position="65"/>
    </location>
</feature>
<accession>A0A1J4MXF1</accession>
<dbReference type="AlphaFoldDB" id="A0A1J4MXF1"/>
<comment type="function">
    <text evidence="17">UDP-N-acetylglucosamine--dolichyl-phosphate N-acetylglucosaminephosphotransferase that operates in the biosynthetic pathway of dolichol-linked oligosaccharides, the glycan precursors employed in protein asparagine (N)-glycosylation. The assembly of dolichol-linked oligosaccharides begins on the cytosolic side of the endoplasmic reticulum membrane and finishes in its lumen. The sequential addition of sugars to dolichol pyrophosphate produces dolichol-linked oligosaccharides containing fourteen sugars, including two GlcNAcs, nine mannoses and three glucoses. Once assembled, the oligosaccharide is transferred from the lipid to nascent proteins by oligosaccharyltransferases. Catalyzes the initial step of dolichol-linked oligosaccharide biosynthesis, transfering GlcNAc-1-P from cytosolic UDP-GlcNAc onto the carrier lipid dolichyl phosphate (P-dolichol), yielding GlcNAc-P-P-dolichol embedded in the cytoplasmic leaflet of the endoplasmic reticulum membrane.</text>
</comment>
<evidence type="ECO:0000313" key="21">
    <source>
        <dbReference type="Proteomes" id="UP000186804"/>
    </source>
</evidence>
<comment type="catalytic activity">
    <reaction evidence="18">
        <text>a di-trans,poly-cis-dolichyl phosphate + UDP-N-acetyl-alpha-D-glucosamine = an N-acetyl-alpha-D-glucosaminyl-diphospho-di-trans,poly-cis-dolichol + UMP</text>
        <dbReference type="Rhea" id="RHEA:13289"/>
        <dbReference type="Rhea" id="RHEA-COMP:19498"/>
        <dbReference type="Rhea" id="RHEA-COMP:19507"/>
        <dbReference type="ChEBI" id="CHEBI:57683"/>
        <dbReference type="ChEBI" id="CHEBI:57705"/>
        <dbReference type="ChEBI" id="CHEBI:57865"/>
        <dbReference type="ChEBI" id="CHEBI:58427"/>
        <dbReference type="EC" id="2.7.8.15"/>
    </reaction>
    <physiologicalReaction direction="left-to-right" evidence="18">
        <dbReference type="Rhea" id="RHEA:13290"/>
    </physiologicalReaction>
</comment>
<feature type="transmembrane region" description="Helical" evidence="19">
    <location>
        <begin position="312"/>
        <end position="330"/>
    </location>
</feature>
<feature type="transmembrane region" description="Helical" evidence="19">
    <location>
        <begin position="184"/>
        <end position="206"/>
    </location>
</feature>
<dbReference type="GO" id="GO:0005789">
    <property type="term" value="C:endoplasmic reticulum membrane"/>
    <property type="evidence" value="ECO:0007669"/>
    <property type="project" value="UniProtKB-SubCell"/>
</dbReference>
<feature type="transmembrane region" description="Helical" evidence="19">
    <location>
        <begin position="122"/>
        <end position="142"/>
    </location>
</feature>
<keyword evidence="11" id="KW-0256">Endoplasmic reticulum</keyword>
<dbReference type="CDD" id="cd06855">
    <property type="entry name" value="GT_GPT_euk"/>
    <property type="match status" value="1"/>
</dbReference>
<gene>
    <name evidence="20" type="ORF">cand_035320</name>
</gene>
<dbReference type="PANTHER" id="PTHR10571">
    <property type="entry name" value="UDP-N-ACETYLGLUCOSAMINE--DOLICHYL-PHOSPHATE N-ACETYLGLUCOSAMINEPHOSPHOTRANSFERASE"/>
    <property type="match status" value="1"/>
</dbReference>
<keyword evidence="13 19" id="KW-1133">Transmembrane helix</keyword>
<dbReference type="RefSeq" id="XP_067070049.1">
    <property type="nucleotide sequence ID" value="XM_067213758.1"/>
</dbReference>